<reference evidence="2" key="1">
    <citation type="submission" date="2018-11" db="EMBL/GenBank/DDBJ databases">
        <authorList>
            <consortium name="Pathogen Informatics"/>
        </authorList>
    </citation>
    <scope>NUCLEOTIDE SEQUENCE</scope>
</reference>
<evidence type="ECO:0000313" key="3">
    <source>
        <dbReference type="Proteomes" id="UP000784294"/>
    </source>
</evidence>
<evidence type="ECO:0000313" key="2">
    <source>
        <dbReference type="EMBL" id="VEL06690.1"/>
    </source>
</evidence>
<sequence>MVRVSLRLFLQFIVISLAISAIGKKAETWHLSSSRTQLQFLDAPPGLAEIELQRLISISACLKRRLAKEKYERIESRTHEEAERHHNSNKGAYLLTRIKLSKIRSRSCAIGSNGFLQTFFYAEALMYQGDLCCTLLLEVLIHRVARLPRKDSEPSLDKGNQPMIAPNDGIADVSARLTIDVLQTFRSNLS</sequence>
<keyword evidence="3" id="KW-1185">Reference proteome</keyword>
<dbReference type="AlphaFoldDB" id="A0A3S4ZM22"/>
<protein>
    <submittedName>
        <fullName evidence="2">Uncharacterized protein</fullName>
    </submittedName>
</protein>
<name>A0A3S4ZM22_9PLAT</name>
<gene>
    <name evidence="2" type="ORF">PXEA_LOCUS130</name>
</gene>
<evidence type="ECO:0000256" key="1">
    <source>
        <dbReference type="SAM" id="SignalP"/>
    </source>
</evidence>
<feature type="signal peptide" evidence="1">
    <location>
        <begin position="1"/>
        <end position="20"/>
    </location>
</feature>
<comment type="caution">
    <text evidence="2">The sequence shown here is derived from an EMBL/GenBank/DDBJ whole genome shotgun (WGS) entry which is preliminary data.</text>
</comment>
<accession>A0A3S4ZM22</accession>
<dbReference type="Proteomes" id="UP000784294">
    <property type="component" value="Unassembled WGS sequence"/>
</dbReference>
<proteinExistence type="predicted"/>
<organism evidence="2 3">
    <name type="scientific">Protopolystoma xenopodis</name>
    <dbReference type="NCBI Taxonomy" id="117903"/>
    <lineage>
        <taxon>Eukaryota</taxon>
        <taxon>Metazoa</taxon>
        <taxon>Spiralia</taxon>
        <taxon>Lophotrochozoa</taxon>
        <taxon>Platyhelminthes</taxon>
        <taxon>Monogenea</taxon>
        <taxon>Polyopisthocotylea</taxon>
        <taxon>Polystomatidea</taxon>
        <taxon>Polystomatidae</taxon>
        <taxon>Protopolystoma</taxon>
    </lineage>
</organism>
<feature type="chain" id="PRO_5018677368" evidence="1">
    <location>
        <begin position="21"/>
        <end position="190"/>
    </location>
</feature>
<keyword evidence="1" id="KW-0732">Signal</keyword>
<dbReference type="EMBL" id="CAAALY010000247">
    <property type="protein sequence ID" value="VEL06690.1"/>
    <property type="molecule type" value="Genomic_DNA"/>
</dbReference>